<dbReference type="STRING" id="619805.SAMN05660477_00419"/>
<organism evidence="5 6">
    <name type="scientific">Soonwooa buanensis</name>
    <dbReference type="NCBI Taxonomy" id="619805"/>
    <lineage>
        <taxon>Bacteria</taxon>
        <taxon>Pseudomonadati</taxon>
        <taxon>Bacteroidota</taxon>
        <taxon>Flavobacteriia</taxon>
        <taxon>Flavobacteriales</taxon>
        <taxon>Weeksellaceae</taxon>
        <taxon>Chryseobacterium group</taxon>
        <taxon>Soonwooa</taxon>
    </lineage>
</organism>
<sequence>MSLLNQISIQNISSNNFLKTINCPFYQILIFNGSAKFEINFIQYECSDSTILFLTPYQQFKWLDTNESALHLIQFHGDYYCIEYHKNMISCNGILFNNIYEKPFFNINESYYDEIVNTIEKMENEIKNEIVNPFTDSIVKSYLQLILSISSKEKSKYLTDLKPNELPNKDLVYFQDLIENYYKTERSMTFYAAKFSLSTDAFSKKVKKQFSKSPSQLINERIILEAKKLLHLTYKSIKEISQELNFEDEFYFSRYFKKNVGVSPSLYRKNVGISIVAK</sequence>
<dbReference type="InterPro" id="IPR018060">
    <property type="entry name" value="HTH_AraC"/>
</dbReference>
<evidence type="ECO:0000256" key="1">
    <source>
        <dbReference type="ARBA" id="ARBA00023015"/>
    </source>
</evidence>
<dbReference type="InterPro" id="IPR009057">
    <property type="entry name" value="Homeodomain-like_sf"/>
</dbReference>
<gene>
    <name evidence="5" type="ORF">SAMN05660477_00419</name>
</gene>
<dbReference type="InterPro" id="IPR020449">
    <property type="entry name" value="Tscrpt_reg_AraC-type_HTH"/>
</dbReference>
<evidence type="ECO:0000313" key="6">
    <source>
        <dbReference type="Proteomes" id="UP000191112"/>
    </source>
</evidence>
<proteinExistence type="predicted"/>
<dbReference type="RefSeq" id="WP_245797113.1">
    <property type="nucleotide sequence ID" value="NZ_FUYZ01000001.1"/>
</dbReference>
<name>A0A1T5CWE2_9FLAO</name>
<feature type="domain" description="HTH araC/xylS-type" evidence="4">
    <location>
        <begin position="172"/>
        <end position="270"/>
    </location>
</feature>
<dbReference type="PRINTS" id="PR00032">
    <property type="entry name" value="HTHARAC"/>
</dbReference>
<evidence type="ECO:0000256" key="3">
    <source>
        <dbReference type="ARBA" id="ARBA00023163"/>
    </source>
</evidence>
<dbReference type="AlphaFoldDB" id="A0A1T5CWE2"/>
<keyword evidence="2 5" id="KW-0238">DNA-binding</keyword>
<dbReference type="GO" id="GO:0003700">
    <property type="term" value="F:DNA-binding transcription factor activity"/>
    <property type="evidence" value="ECO:0007669"/>
    <property type="project" value="InterPro"/>
</dbReference>
<dbReference type="Proteomes" id="UP000191112">
    <property type="component" value="Unassembled WGS sequence"/>
</dbReference>
<dbReference type="Pfam" id="PF12833">
    <property type="entry name" value="HTH_18"/>
    <property type="match status" value="1"/>
</dbReference>
<evidence type="ECO:0000313" key="5">
    <source>
        <dbReference type="EMBL" id="SKB63835.1"/>
    </source>
</evidence>
<keyword evidence="6" id="KW-1185">Reference proteome</keyword>
<dbReference type="PANTHER" id="PTHR43280">
    <property type="entry name" value="ARAC-FAMILY TRANSCRIPTIONAL REGULATOR"/>
    <property type="match status" value="1"/>
</dbReference>
<evidence type="ECO:0000256" key="2">
    <source>
        <dbReference type="ARBA" id="ARBA00023125"/>
    </source>
</evidence>
<protein>
    <submittedName>
        <fullName evidence="5">AraC-type DNA-binding protein</fullName>
    </submittedName>
</protein>
<keyword evidence="3" id="KW-0804">Transcription</keyword>
<dbReference type="EMBL" id="FUYZ01000001">
    <property type="protein sequence ID" value="SKB63835.1"/>
    <property type="molecule type" value="Genomic_DNA"/>
</dbReference>
<dbReference type="SMART" id="SM00342">
    <property type="entry name" value="HTH_ARAC"/>
    <property type="match status" value="1"/>
</dbReference>
<dbReference type="PROSITE" id="PS01124">
    <property type="entry name" value="HTH_ARAC_FAMILY_2"/>
    <property type="match status" value="1"/>
</dbReference>
<accession>A0A1T5CWE2</accession>
<dbReference type="SUPFAM" id="SSF46689">
    <property type="entry name" value="Homeodomain-like"/>
    <property type="match status" value="1"/>
</dbReference>
<reference evidence="5 6" key="1">
    <citation type="submission" date="2017-02" db="EMBL/GenBank/DDBJ databases">
        <authorList>
            <person name="Peterson S.W."/>
        </authorList>
    </citation>
    <scope>NUCLEOTIDE SEQUENCE [LARGE SCALE GENOMIC DNA]</scope>
    <source>
        <strain evidence="5 6">DSM 22323</strain>
    </source>
</reference>
<dbReference type="GO" id="GO:0043565">
    <property type="term" value="F:sequence-specific DNA binding"/>
    <property type="evidence" value="ECO:0007669"/>
    <property type="project" value="InterPro"/>
</dbReference>
<evidence type="ECO:0000259" key="4">
    <source>
        <dbReference type="PROSITE" id="PS01124"/>
    </source>
</evidence>
<dbReference type="PANTHER" id="PTHR43280:SF32">
    <property type="entry name" value="TRANSCRIPTIONAL REGULATORY PROTEIN"/>
    <property type="match status" value="1"/>
</dbReference>
<dbReference type="Gene3D" id="1.10.10.60">
    <property type="entry name" value="Homeodomain-like"/>
    <property type="match status" value="1"/>
</dbReference>
<keyword evidence="1" id="KW-0805">Transcription regulation</keyword>